<organism evidence="4 5">
    <name type="scientific">Neocucurbitaria cava</name>
    <dbReference type="NCBI Taxonomy" id="798079"/>
    <lineage>
        <taxon>Eukaryota</taxon>
        <taxon>Fungi</taxon>
        <taxon>Dikarya</taxon>
        <taxon>Ascomycota</taxon>
        <taxon>Pezizomycotina</taxon>
        <taxon>Dothideomycetes</taxon>
        <taxon>Pleosporomycetidae</taxon>
        <taxon>Pleosporales</taxon>
        <taxon>Pleosporineae</taxon>
        <taxon>Cucurbitariaceae</taxon>
        <taxon>Neocucurbitaria</taxon>
    </lineage>
</organism>
<dbReference type="SUPFAM" id="SSF51679">
    <property type="entry name" value="Bacterial luciferase-like"/>
    <property type="match status" value="1"/>
</dbReference>
<feature type="compositionally biased region" description="Basic residues" evidence="2">
    <location>
        <begin position="517"/>
        <end position="526"/>
    </location>
</feature>
<dbReference type="EMBL" id="JAPEUY010000010">
    <property type="protein sequence ID" value="KAJ4368817.1"/>
    <property type="molecule type" value="Genomic_DNA"/>
</dbReference>
<feature type="region of interest" description="Disordered" evidence="2">
    <location>
        <begin position="487"/>
        <end position="526"/>
    </location>
</feature>
<dbReference type="InterPro" id="IPR051260">
    <property type="entry name" value="Diverse_substr_monoxygenases"/>
</dbReference>
<dbReference type="InterPro" id="IPR036661">
    <property type="entry name" value="Luciferase-like_sf"/>
</dbReference>
<dbReference type="GO" id="GO:0004497">
    <property type="term" value="F:monooxygenase activity"/>
    <property type="evidence" value="ECO:0007669"/>
    <property type="project" value="InterPro"/>
</dbReference>
<dbReference type="AlphaFoldDB" id="A0A9W8Y6A6"/>
<comment type="caution">
    <text evidence="4">The sequence shown here is derived from an EMBL/GenBank/DDBJ whole genome shotgun (WGS) entry which is preliminary data.</text>
</comment>
<dbReference type="Proteomes" id="UP001140560">
    <property type="component" value="Unassembled WGS sequence"/>
</dbReference>
<evidence type="ECO:0000313" key="4">
    <source>
        <dbReference type="EMBL" id="KAJ4368817.1"/>
    </source>
</evidence>
<dbReference type="OrthoDB" id="5561043at2759"/>
<evidence type="ECO:0000313" key="5">
    <source>
        <dbReference type="Proteomes" id="UP001140560"/>
    </source>
</evidence>
<evidence type="ECO:0000256" key="2">
    <source>
        <dbReference type="SAM" id="MobiDB-lite"/>
    </source>
</evidence>
<dbReference type="PIRSF" id="PIRSF000337">
    <property type="entry name" value="NTA_MOA"/>
    <property type="match status" value="1"/>
</dbReference>
<sequence>MSSRTTRAKEAPKQKKKLLLNAFDMFTPSHLAFGQWANPRDRSKDKRRDLSYWTDLAKILEKGSFVGYFLADTYGPYDVLEGSAAPAIRTGAQWPMADPIIPISAMASVTSHICFAATTSTSYEQPYIVAKRFATLDHLTGGRFGWNIVTSWKPAASKAVGLPYVEHDKRYENADEYLRILYKLWEGSWADDALKEDAEKRIYTDPLKIRTIKHEGKWSVDAPFLVDPSPQRTPVLFQAGTSAAGMKFGSTHAEAIFVAGLSPHVVAPRVKAIREGAAAAGRDPQSVKIFAMITPIIGKDEEDAERKHREALQYASEEGGLAQWSASTGIDVSKFEPDHLLTEEDLPLGQWQRLQQSSAYNLQYAGNDIPPLTVRNLGKLVAIGGTGAMPKGSPSQVADIFEQWVDIADVDGFNIAYVVSPGSFEDVSELLAPELRKRGLLDEPIGENAPVLTYRERIYGKGQKGLRSDHPGFKYKYETYEQAVAADEVSKNGSNGAKKRDPPLNDAETVLPEAKGGRRKRRKARP</sequence>
<feature type="domain" description="Luciferase-like" evidence="3">
    <location>
        <begin position="43"/>
        <end position="315"/>
    </location>
</feature>
<dbReference type="InterPro" id="IPR016215">
    <property type="entry name" value="NTA_MOA"/>
</dbReference>
<keyword evidence="5" id="KW-1185">Reference proteome</keyword>
<dbReference type="GO" id="GO:0016705">
    <property type="term" value="F:oxidoreductase activity, acting on paired donors, with incorporation or reduction of molecular oxygen"/>
    <property type="evidence" value="ECO:0007669"/>
    <property type="project" value="InterPro"/>
</dbReference>
<protein>
    <recommendedName>
        <fullName evidence="3">Luciferase-like domain-containing protein</fullName>
    </recommendedName>
</protein>
<dbReference type="PANTHER" id="PTHR30011:SF30">
    <property type="entry name" value="XENOBIOTIC COMPOUND MONOOXYGENASE, DSZA FAMILY (AFU_ORTHOLOGUE AFUA_6G01920)"/>
    <property type="match status" value="1"/>
</dbReference>
<reference evidence="4" key="1">
    <citation type="submission" date="2022-10" db="EMBL/GenBank/DDBJ databases">
        <title>Tapping the CABI collections for fungal endophytes: first genome assemblies for Collariella, Neodidymelliopsis, Ascochyta clinopodiicola, Didymella pomorum, Didymosphaeria variabile, Neocosmospora piperis and Neocucurbitaria cava.</title>
        <authorList>
            <person name="Hill R."/>
        </authorList>
    </citation>
    <scope>NUCLEOTIDE SEQUENCE</scope>
    <source>
        <strain evidence="4">IMI 356814</strain>
    </source>
</reference>
<evidence type="ECO:0000256" key="1">
    <source>
        <dbReference type="ARBA" id="ARBA00033748"/>
    </source>
</evidence>
<dbReference type="PANTHER" id="PTHR30011">
    <property type="entry name" value="ALKANESULFONATE MONOOXYGENASE-RELATED"/>
    <property type="match status" value="1"/>
</dbReference>
<evidence type="ECO:0000259" key="3">
    <source>
        <dbReference type="Pfam" id="PF00296"/>
    </source>
</evidence>
<accession>A0A9W8Y6A6</accession>
<proteinExistence type="inferred from homology"/>
<dbReference type="Pfam" id="PF00296">
    <property type="entry name" value="Bac_luciferase"/>
    <property type="match status" value="1"/>
</dbReference>
<gene>
    <name evidence="4" type="ORF">N0V83_005899</name>
</gene>
<dbReference type="NCBIfam" id="TIGR03860">
    <property type="entry name" value="FMN_nitrolo"/>
    <property type="match status" value="1"/>
</dbReference>
<dbReference type="Gene3D" id="3.20.20.30">
    <property type="entry name" value="Luciferase-like domain"/>
    <property type="match status" value="1"/>
</dbReference>
<comment type="similarity">
    <text evidence="1">Belongs to the NtaA/SnaA/DszA monooxygenase family.</text>
</comment>
<name>A0A9W8Y6A6_9PLEO</name>
<dbReference type="InterPro" id="IPR011251">
    <property type="entry name" value="Luciferase-like_dom"/>
</dbReference>